<dbReference type="EMBL" id="ABCA03000025">
    <property type="protein sequence ID" value="EDS01917.1"/>
    <property type="molecule type" value="Genomic_DNA"/>
</dbReference>
<dbReference type="Proteomes" id="UP000005326">
    <property type="component" value="Unassembled WGS sequence"/>
</dbReference>
<dbReference type="GO" id="GO:0045892">
    <property type="term" value="P:negative regulation of DNA-templated transcription"/>
    <property type="evidence" value="ECO:0007669"/>
    <property type="project" value="UniProtKB-UniRule"/>
</dbReference>
<dbReference type="Pfam" id="PF03477">
    <property type="entry name" value="ATP-cone"/>
    <property type="match status" value="1"/>
</dbReference>
<name>B0MK60_9FIRM</name>
<comment type="function">
    <text evidence="4">Negatively regulates transcription of bacterial ribonucleotide reductase nrd genes and operons by binding to NrdR-boxes.</text>
</comment>
<comment type="similarity">
    <text evidence="4">Belongs to the NrdR family.</text>
</comment>
<keyword evidence="2" id="KW-0862">Zinc</keyword>
<dbReference type="PROSITE" id="PS51161">
    <property type="entry name" value="ATP_CONE"/>
    <property type="match status" value="1"/>
</dbReference>
<protein>
    <recommendedName>
        <fullName evidence="4">Transcriptional repressor NrdR</fullName>
    </recommendedName>
</protein>
<dbReference type="HAMAP" id="MF_00440">
    <property type="entry name" value="NrdR"/>
    <property type="match status" value="1"/>
</dbReference>
<dbReference type="GO" id="GO:0008270">
    <property type="term" value="F:zinc ion binding"/>
    <property type="evidence" value="ECO:0007669"/>
    <property type="project" value="InterPro"/>
</dbReference>
<dbReference type="AlphaFoldDB" id="B0MK60"/>
<dbReference type="PANTHER" id="PTHR30455">
    <property type="entry name" value="TRANSCRIPTIONAL REPRESSOR NRDR"/>
    <property type="match status" value="1"/>
</dbReference>
<proteinExistence type="inferred from homology"/>
<comment type="caution">
    <text evidence="4">Lacks conserved residue(s) required for the propagation of feature annotation.</text>
</comment>
<evidence type="ECO:0000313" key="7">
    <source>
        <dbReference type="Proteomes" id="UP000005326"/>
    </source>
</evidence>
<keyword evidence="4" id="KW-0804">Transcription</keyword>
<dbReference type="GO" id="GO:0005524">
    <property type="term" value="F:ATP binding"/>
    <property type="evidence" value="ECO:0007669"/>
    <property type="project" value="UniProtKB-UniRule"/>
</dbReference>
<evidence type="ECO:0000259" key="5">
    <source>
        <dbReference type="PROSITE" id="PS51161"/>
    </source>
</evidence>
<keyword evidence="4" id="KW-0678">Repressor</keyword>
<evidence type="ECO:0000313" key="6">
    <source>
        <dbReference type="EMBL" id="EDS01917.1"/>
    </source>
</evidence>
<evidence type="ECO:0000256" key="4">
    <source>
        <dbReference type="HAMAP-Rule" id="MF_00440"/>
    </source>
</evidence>
<organism evidence="6 7">
    <name type="scientific">[Eubacterium] siraeum DSM 15702</name>
    <dbReference type="NCBI Taxonomy" id="428128"/>
    <lineage>
        <taxon>Bacteria</taxon>
        <taxon>Bacillati</taxon>
        <taxon>Bacillota</taxon>
        <taxon>Clostridia</taxon>
        <taxon>Eubacteriales</taxon>
        <taxon>Oscillospiraceae</taxon>
        <taxon>Oscillospiraceae incertae sedis</taxon>
    </lineage>
</organism>
<dbReference type="PANTHER" id="PTHR30455:SF2">
    <property type="entry name" value="TRANSCRIPTIONAL REPRESSOR NRDR"/>
    <property type="match status" value="1"/>
</dbReference>
<evidence type="ECO:0000256" key="3">
    <source>
        <dbReference type="ARBA" id="ARBA00022840"/>
    </source>
</evidence>
<sequence length="109" mass="12940">MVETIPLMVVKKDNTIEPFDRDKLINRLARATVKRPVQIEDLEKMVEDIVQELKNQFRREVSSDEIGELVLRRLKDIDKVAYIRFASVYRDFNDIDSFVRIISELNEEK</sequence>
<evidence type="ECO:0000256" key="1">
    <source>
        <dbReference type="ARBA" id="ARBA00022741"/>
    </source>
</evidence>
<feature type="domain" description="ATP-cone" evidence="5">
    <location>
        <begin position="7"/>
        <end position="97"/>
    </location>
</feature>
<keyword evidence="4" id="KW-0805">Transcription regulation</keyword>
<keyword evidence="3 4" id="KW-0067">ATP-binding</keyword>
<keyword evidence="7" id="KW-1185">Reference proteome</keyword>
<reference evidence="6" key="2">
    <citation type="submission" date="2014-06" db="EMBL/GenBank/DDBJ databases">
        <title>Draft genome sequence of Eubacterium siraeum (DSM 15702).</title>
        <authorList>
            <person name="Sudarsanam P."/>
            <person name="Ley R."/>
            <person name="Guruge J."/>
            <person name="Turnbaugh P.J."/>
            <person name="Mahowald M."/>
            <person name="Liep D."/>
            <person name="Gordon J."/>
        </authorList>
    </citation>
    <scope>NUCLEOTIDE SEQUENCE</scope>
    <source>
        <strain evidence="6">DSM 15702</strain>
    </source>
</reference>
<evidence type="ECO:0000256" key="2">
    <source>
        <dbReference type="ARBA" id="ARBA00022833"/>
    </source>
</evidence>
<comment type="caution">
    <text evidence="6">The sequence shown here is derived from an EMBL/GenBank/DDBJ whole genome shotgun (WGS) entry which is preliminary data.</text>
</comment>
<dbReference type="InterPro" id="IPR003796">
    <property type="entry name" value="RNR_NrdR-like"/>
</dbReference>
<dbReference type="GO" id="GO:0003677">
    <property type="term" value="F:DNA binding"/>
    <property type="evidence" value="ECO:0007669"/>
    <property type="project" value="UniProtKB-KW"/>
</dbReference>
<reference evidence="6" key="1">
    <citation type="submission" date="2007-10" db="EMBL/GenBank/DDBJ databases">
        <authorList>
            <person name="Fulton L."/>
            <person name="Clifton S."/>
            <person name="Fulton B."/>
            <person name="Xu J."/>
            <person name="Minx P."/>
            <person name="Pepin K.H."/>
            <person name="Johnson M."/>
            <person name="Thiruvilangam P."/>
            <person name="Bhonagiri V."/>
            <person name="Nash W.E."/>
            <person name="Mardis E.R."/>
            <person name="Wilson R.K."/>
        </authorList>
    </citation>
    <scope>NUCLEOTIDE SEQUENCE [LARGE SCALE GENOMIC DNA]</scope>
    <source>
        <strain evidence="6">DSM 15702</strain>
    </source>
</reference>
<gene>
    <name evidence="4" type="primary">nrdR</name>
    <name evidence="6" type="ORF">EUBSIR_00187</name>
</gene>
<accession>B0MK60</accession>
<keyword evidence="4" id="KW-0238">DNA-binding</keyword>
<dbReference type="InterPro" id="IPR005144">
    <property type="entry name" value="ATP-cone_dom"/>
</dbReference>
<keyword evidence="1 4" id="KW-0547">Nucleotide-binding</keyword>